<gene>
    <name evidence="2" type="ORF">LCGC14_2573330</name>
</gene>
<dbReference type="Pfam" id="PF16363">
    <property type="entry name" value="GDP_Man_Dehyd"/>
    <property type="match status" value="1"/>
</dbReference>
<reference evidence="2" key="1">
    <citation type="journal article" date="2015" name="Nature">
        <title>Complex archaea that bridge the gap between prokaryotes and eukaryotes.</title>
        <authorList>
            <person name="Spang A."/>
            <person name="Saw J.H."/>
            <person name="Jorgensen S.L."/>
            <person name="Zaremba-Niedzwiedzka K."/>
            <person name="Martijn J."/>
            <person name="Lind A.E."/>
            <person name="van Eijk R."/>
            <person name="Schleper C."/>
            <person name="Guy L."/>
            <person name="Ettema T.J."/>
        </authorList>
    </citation>
    <scope>NUCLEOTIDE SEQUENCE</scope>
</reference>
<dbReference type="SUPFAM" id="SSF51735">
    <property type="entry name" value="NAD(P)-binding Rossmann-fold domains"/>
    <property type="match status" value="1"/>
</dbReference>
<dbReference type="InterPro" id="IPR036291">
    <property type="entry name" value="NAD(P)-bd_dom_sf"/>
</dbReference>
<comment type="caution">
    <text evidence="2">The sequence shown here is derived from an EMBL/GenBank/DDBJ whole genome shotgun (WGS) entry which is preliminary data.</text>
</comment>
<accession>A0A0F9AGN4</accession>
<dbReference type="InterPro" id="IPR016040">
    <property type="entry name" value="NAD(P)-bd_dom"/>
</dbReference>
<dbReference type="Gene3D" id="3.40.50.720">
    <property type="entry name" value="NAD(P)-binding Rossmann-like Domain"/>
    <property type="match status" value="1"/>
</dbReference>
<dbReference type="AlphaFoldDB" id="A0A0F9AGN4"/>
<dbReference type="EMBL" id="LAZR01042781">
    <property type="protein sequence ID" value="KKL08689.1"/>
    <property type="molecule type" value="Genomic_DNA"/>
</dbReference>
<protein>
    <recommendedName>
        <fullName evidence="1">NAD(P)-binding domain-containing protein</fullName>
    </recommendedName>
</protein>
<feature type="non-terminal residue" evidence="2">
    <location>
        <position position="1"/>
    </location>
</feature>
<evidence type="ECO:0000313" key="2">
    <source>
        <dbReference type="EMBL" id="KKL08689.1"/>
    </source>
</evidence>
<organism evidence="2">
    <name type="scientific">marine sediment metagenome</name>
    <dbReference type="NCBI Taxonomy" id="412755"/>
    <lineage>
        <taxon>unclassified sequences</taxon>
        <taxon>metagenomes</taxon>
        <taxon>ecological metagenomes</taxon>
    </lineage>
</organism>
<sequence length="134" mass="15938">YGKGINVRDWLHVKDHCKAILKVLIEGRVGEIYNIGGDSEIANIQLVEKLLKILDKPQSLIEFVKDRPGHDLRYAINHDKITKELHWQPEVDFEKGLKRTVEWYISNKVWLENVITKEYLKFYEKQYKVRLSNF</sequence>
<dbReference type="Gene3D" id="3.90.25.10">
    <property type="entry name" value="UDP-galactose 4-epimerase, domain 1"/>
    <property type="match status" value="1"/>
</dbReference>
<evidence type="ECO:0000259" key="1">
    <source>
        <dbReference type="Pfam" id="PF16363"/>
    </source>
</evidence>
<feature type="domain" description="NAD(P)-binding" evidence="1">
    <location>
        <begin position="1"/>
        <end position="100"/>
    </location>
</feature>
<name>A0A0F9AGN4_9ZZZZ</name>
<dbReference type="PANTHER" id="PTHR43000">
    <property type="entry name" value="DTDP-D-GLUCOSE 4,6-DEHYDRATASE-RELATED"/>
    <property type="match status" value="1"/>
</dbReference>
<proteinExistence type="predicted"/>